<name>A0A2U1QEX1_ARTAN</name>
<dbReference type="EMBL" id="PKPP01000173">
    <property type="protein sequence ID" value="PWA96513.1"/>
    <property type="molecule type" value="Genomic_DNA"/>
</dbReference>
<keyword evidence="3" id="KW-1185">Reference proteome</keyword>
<evidence type="ECO:0000313" key="2">
    <source>
        <dbReference type="EMBL" id="PWA96513.1"/>
    </source>
</evidence>
<feature type="region of interest" description="Disordered" evidence="1">
    <location>
        <begin position="241"/>
        <end position="285"/>
    </location>
</feature>
<organism evidence="2 3">
    <name type="scientific">Artemisia annua</name>
    <name type="common">Sweet wormwood</name>
    <dbReference type="NCBI Taxonomy" id="35608"/>
    <lineage>
        <taxon>Eukaryota</taxon>
        <taxon>Viridiplantae</taxon>
        <taxon>Streptophyta</taxon>
        <taxon>Embryophyta</taxon>
        <taxon>Tracheophyta</taxon>
        <taxon>Spermatophyta</taxon>
        <taxon>Magnoliopsida</taxon>
        <taxon>eudicotyledons</taxon>
        <taxon>Gunneridae</taxon>
        <taxon>Pentapetalae</taxon>
        <taxon>asterids</taxon>
        <taxon>campanulids</taxon>
        <taxon>Asterales</taxon>
        <taxon>Asteraceae</taxon>
        <taxon>Asteroideae</taxon>
        <taxon>Anthemideae</taxon>
        <taxon>Artemisiinae</taxon>
        <taxon>Artemisia</taxon>
    </lineage>
</organism>
<proteinExistence type="predicted"/>
<dbReference type="Proteomes" id="UP000245207">
    <property type="component" value="Unassembled WGS sequence"/>
</dbReference>
<protein>
    <submittedName>
        <fullName evidence="2">Uncharacterized protein</fullName>
    </submittedName>
</protein>
<dbReference type="OrthoDB" id="4062651at2759"/>
<feature type="compositionally biased region" description="Polar residues" evidence="1">
    <location>
        <begin position="247"/>
        <end position="273"/>
    </location>
</feature>
<sequence length="414" mass="46523">MSNKKNQRRSGRNVKVPMKLNDHVIGNLNSRRTDNVSEVTEKEARVTGIGESIESGVKSIGKDEIVHGELQVDKEVNATVSNSQTPTVNNIVDSVIVDIDSNSGDKLVNTVNDTNKSVNSMLNGDDAHANRVEKNVNAMSYAKMVTKDEVPTKLTFVPTVTTELGNKIEKENNDKAKEGMESHNGKNVEDKNEVGMQGRRFINRYQANPYKYAATQKNDSMNKGQAKDGFKNTNMGFKRQEYKRKQNGNSNVLNEKGQSSNYENEAGVKSTNKYDMLNGLGNENEELDKSKVDEELNGDIEDVLEGTSGGAKVLSADEVSDGTRSISEEYNVEFPPIPTSHNQYVALIEEYKRRPDVSLLWQKEQTLVEKLVNNKKIPAIEETKIWPLRMFEIYKEGWEAKWKTECPFIGNFQE</sequence>
<reference evidence="2 3" key="1">
    <citation type="journal article" date="2018" name="Mol. Plant">
        <title>The genome of Artemisia annua provides insight into the evolution of Asteraceae family and artemisinin biosynthesis.</title>
        <authorList>
            <person name="Shen Q."/>
            <person name="Zhang L."/>
            <person name="Liao Z."/>
            <person name="Wang S."/>
            <person name="Yan T."/>
            <person name="Shi P."/>
            <person name="Liu M."/>
            <person name="Fu X."/>
            <person name="Pan Q."/>
            <person name="Wang Y."/>
            <person name="Lv Z."/>
            <person name="Lu X."/>
            <person name="Zhang F."/>
            <person name="Jiang W."/>
            <person name="Ma Y."/>
            <person name="Chen M."/>
            <person name="Hao X."/>
            <person name="Li L."/>
            <person name="Tang Y."/>
            <person name="Lv G."/>
            <person name="Zhou Y."/>
            <person name="Sun X."/>
            <person name="Brodelius P.E."/>
            <person name="Rose J.K.C."/>
            <person name="Tang K."/>
        </authorList>
    </citation>
    <scope>NUCLEOTIDE SEQUENCE [LARGE SCALE GENOMIC DNA]</scope>
    <source>
        <strain evidence="3">cv. Huhao1</strain>
        <tissue evidence="2">Leaf</tissue>
    </source>
</reference>
<dbReference type="AlphaFoldDB" id="A0A2U1QEX1"/>
<gene>
    <name evidence="2" type="ORF">CTI12_AA027750</name>
</gene>
<evidence type="ECO:0000313" key="3">
    <source>
        <dbReference type="Proteomes" id="UP000245207"/>
    </source>
</evidence>
<evidence type="ECO:0000256" key="1">
    <source>
        <dbReference type="SAM" id="MobiDB-lite"/>
    </source>
</evidence>
<comment type="caution">
    <text evidence="2">The sequence shown here is derived from an EMBL/GenBank/DDBJ whole genome shotgun (WGS) entry which is preliminary data.</text>
</comment>
<accession>A0A2U1QEX1</accession>